<reference evidence="1" key="1">
    <citation type="journal article" date="2015" name="Genome Biol. Evol.">
        <title>Organellar Genomes of White Spruce (Picea glauca): Assembly and Annotation.</title>
        <authorList>
            <person name="Jackman S.D."/>
            <person name="Warren R.L."/>
            <person name="Gibb E.A."/>
            <person name="Vandervalk B.P."/>
            <person name="Mohamadi H."/>
            <person name="Chu J."/>
            <person name="Raymond A."/>
            <person name="Pleasance S."/>
            <person name="Coope R."/>
            <person name="Wildung M.R."/>
            <person name="Ritland C.E."/>
            <person name="Bousquet J."/>
            <person name="Jones S.J."/>
            <person name="Bohlmann J."/>
            <person name="Birol I."/>
        </authorList>
    </citation>
    <scope>NUCLEOTIDE SEQUENCE [LARGE SCALE GENOMIC DNA]</scope>
    <source>
        <tissue evidence="1">Flushing bud</tissue>
    </source>
</reference>
<dbReference type="AlphaFoldDB" id="A0A124GMU4"/>
<evidence type="ECO:0000313" key="1">
    <source>
        <dbReference type="EMBL" id="KUM46731.1"/>
    </source>
</evidence>
<accession>A0A124GMU4</accession>
<comment type="caution">
    <text evidence="1">The sequence shown here is derived from an EMBL/GenBank/DDBJ whole genome shotgun (WGS) entry which is preliminary data.</text>
</comment>
<dbReference type="EMBL" id="LKAM01000010">
    <property type="protein sequence ID" value="KUM46731.1"/>
    <property type="molecule type" value="Genomic_DNA"/>
</dbReference>
<organism evidence="1">
    <name type="scientific">Picea glauca</name>
    <name type="common">White spruce</name>
    <name type="synonym">Pinus glauca</name>
    <dbReference type="NCBI Taxonomy" id="3330"/>
    <lineage>
        <taxon>Eukaryota</taxon>
        <taxon>Viridiplantae</taxon>
        <taxon>Streptophyta</taxon>
        <taxon>Embryophyta</taxon>
        <taxon>Tracheophyta</taxon>
        <taxon>Spermatophyta</taxon>
        <taxon>Pinopsida</taxon>
        <taxon>Pinidae</taxon>
        <taxon>Conifers I</taxon>
        <taxon>Pinales</taxon>
        <taxon>Pinaceae</taxon>
        <taxon>Picea</taxon>
    </lineage>
</organism>
<proteinExistence type="predicted"/>
<keyword evidence="1" id="KW-0496">Mitochondrion</keyword>
<geneLocation type="mitochondrion" evidence="1"/>
<sequence>MNHMLTNPSNPILDFSNTQLTRVFGLTPAEQLQGRSGHLTS</sequence>
<name>A0A124GMU4_PICGL</name>
<protein>
    <submittedName>
        <fullName evidence="1">Uncharacterized protein</fullName>
    </submittedName>
</protein>
<gene>
    <name evidence="1" type="ORF">ABT39_MTgene1411</name>
</gene>